<sequence>MVNNAHIMQDKKEDRLSMRHSLMVWVAGAVLGWVVAVVSVWTALNTTVDSNIANNAPTEAEQMEQIMPAAGDTENNKDGKN</sequence>
<evidence type="ECO:0000313" key="3">
    <source>
        <dbReference type="EMBL" id="VAW00137.1"/>
    </source>
</evidence>
<keyword evidence="2" id="KW-0812">Transmembrane</keyword>
<protein>
    <submittedName>
        <fullName evidence="3">Uncharacterized protein</fullName>
    </submittedName>
</protein>
<keyword evidence="2" id="KW-1133">Transmembrane helix</keyword>
<proteinExistence type="predicted"/>
<name>A0A3B0SGM6_9ZZZZ</name>
<dbReference type="EMBL" id="UOEJ01000129">
    <property type="protein sequence ID" value="VAW00137.1"/>
    <property type="molecule type" value="Genomic_DNA"/>
</dbReference>
<gene>
    <name evidence="3" type="ORF">MNBD_ALPHA01-674</name>
</gene>
<feature type="transmembrane region" description="Helical" evidence="2">
    <location>
        <begin position="21"/>
        <end position="44"/>
    </location>
</feature>
<organism evidence="3">
    <name type="scientific">hydrothermal vent metagenome</name>
    <dbReference type="NCBI Taxonomy" id="652676"/>
    <lineage>
        <taxon>unclassified sequences</taxon>
        <taxon>metagenomes</taxon>
        <taxon>ecological metagenomes</taxon>
    </lineage>
</organism>
<keyword evidence="2" id="KW-0472">Membrane</keyword>
<dbReference type="AlphaFoldDB" id="A0A3B0SGM6"/>
<feature type="region of interest" description="Disordered" evidence="1">
    <location>
        <begin position="55"/>
        <end position="81"/>
    </location>
</feature>
<reference evidence="3" key="1">
    <citation type="submission" date="2018-06" db="EMBL/GenBank/DDBJ databases">
        <authorList>
            <person name="Zhirakovskaya E."/>
        </authorList>
    </citation>
    <scope>NUCLEOTIDE SEQUENCE</scope>
</reference>
<accession>A0A3B0SGM6</accession>
<evidence type="ECO:0000256" key="1">
    <source>
        <dbReference type="SAM" id="MobiDB-lite"/>
    </source>
</evidence>
<evidence type="ECO:0000256" key="2">
    <source>
        <dbReference type="SAM" id="Phobius"/>
    </source>
</evidence>